<accession>A0AAP0I3R9</accession>
<evidence type="ECO:0000313" key="3">
    <source>
        <dbReference type="Proteomes" id="UP001420932"/>
    </source>
</evidence>
<keyword evidence="1" id="KW-0472">Membrane</keyword>
<gene>
    <name evidence="2" type="ORF">Syun_024192</name>
</gene>
<organism evidence="2 3">
    <name type="scientific">Stephania yunnanensis</name>
    <dbReference type="NCBI Taxonomy" id="152371"/>
    <lineage>
        <taxon>Eukaryota</taxon>
        <taxon>Viridiplantae</taxon>
        <taxon>Streptophyta</taxon>
        <taxon>Embryophyta</taxon>
        <taxon>Tracheophyta</taxon>
        <taxon>Spermatophyta</taxon>
        <taxon>Magnoliopsida</taxon>
        <taxon>Ranunculales</taxon>
        <taxon>Menispermaceae</taxon>
        <taxon>Menispermoideae</taxon>
        <taxon>Cissampelideae</taxon>
        <taxon>Stephania</taxon>
    </lineage>
</organism>
<keyword evidence="3" id="KW-1185">Reference proteome</keyword>
<dbReference type="AlphaFoldDB" id="A0AAP0I3R9"/>
<comment type="caution">
    <text evidence="2">The sequence shown here is derived from an EMBL/GenBank/DDBJ whole genome shotgun (WGS) entry which is preliminary data.</text>
</comment>
<proteinExistence type="predicted"/>
<dbReference type="EMBL" id="JBBNAF010000010">
    <property type="protein sequence ID" value="KAK9108181.1"/>
    <property type="molecule type" value="Genomic_DNA"/>
</dbReference>
<evidence type="ECO:0000313" key="2">
    <source>
        <dbReference type="EMBL" id="KAK9108181.1"/>
    </source>
</evidence>
<feature type="transmembrane region" description="Helical" evidence="1">
    <location>
        <begin position="12"/>
        <end position="32"/>
    </location>
</feature>
<keyword evidence="1" id="KW-1133">Transmembrane helix</keyword>
<sequence>MSLRGEGNSTVVRLLVGYAWWSLYYYLVSFYASKHCGSRRNLNVIVGWN</sequence>
<protein>
    <recommendedName>
        <fullName evidence="4">Transmembrane protein</fullName>
    </recommendedName>
</protein>
<reference evidence="2 3" key="1">
    <citation type="submission" date="2024-01" db="EMBL/GenBank/DDBJ databases">
        <title>Genome assemblies of Stephania.</title>
        <authorList>
            <person name="Yang L."/>
        </authorList>
    </citation>
    <scope>NUCLEOTIDE SEQUENCE [LARGE SCALE GENOMIC DNA]</scope>
    <source>
        <strain evidence="2">YNDBR</strain>
        <tissue evidence="2">Leaf</tissue>
    </source>
</reference>
<evidence type="ECO:0008006" key="4">
    <source>
        <dbReference type="Google" id="ProtNLM"/>
    </source>
</evidence>
<evidence type="ECO:0000256" key="1">
    <source>
        <dbReference type="SAM" id="Phobius"/>
    </source>
</evidence>
<keyword evidence="1" id="KW-0812">Transmembrane</keyword>
<name>A0AAP0I3R9_9MAGN</name>
<dbReference type="Proteomes" id="UP001420932">
    <property type="component" value="Unassembled WGS sequence"/>
</dbReference>